<dbReference type="AlphaFoldDB" id="A0A2H5XCA5"/>
<dbReference type="InterPro" id="IPR042099">
    <property type="entry name" value="ANL_N_sf"/>
</dbReference>
<organism evidence="2 3">
    <name type="scientific">Candidatus Fervidibacter japonicus</name>
    <dbReference type="NCBI Taxonomy" id="2035412"/>
    <lineage>
        <taxon>Bacteria</taxon>
        <taxon>Candidatus Fervidibacterota</taxon>
        <taxon>Candidatus Fervidibacter</taxon>
    </lineage>
</organism>
<comment type="caution">
    <text evidence="2">The sequence shown here is derived from an EMBL/GenBank/DDBJ whole genome shotgun (WGS) entry which is preliminary data.</text>
</comment>
<protein>
    <recommendedName>
        <fullName evidence="1">Acyl-protein synthetase LuxE domain-containing protein</fullName>
    </recommendedName>
</protein>
<name>A0A2H5XCA5_9BACT</name>
<dbReference type="SUPFAM" id="SSF56801">
    <property type="entry name" value="Acetyl-CoA synthetase-like"/>
    <property type="match status" value="1"/>
</dbReference>
<evidence type="ECO:0000259" key="1">
    <source>
        <dbReference type="Pfam" id="PF04443"/>
    </source>
</evidence>
<dbReference type="InterPro" id="IPR007534">
    <property type="entry name" value="LuxE"/>
</dbReference>
<dbReference type="GO" id="GO:0047474">
    <property type="term" value="F:long-chain fatty acid--protein ligase activity"/>
    <property type="evidence" value="ECO:0007669"/>
    <property type="project" value="InterPro"/>
</dbReference>
<gene>
    <name evidence="2" type="ORF">HRbin17_01346</name>
</gene>
<reference evidence="3" key="1">
    <citation type="submission" date="2017-09" db="EMBL/GenBank/DDBJ databases">
        <title>Metaegenomics of thermophilic ammonia-oxidizing enrichment culture.</title>
        <authorList>
            <person name="Kato S."/>
            <person name="Suzuki K."/>
        </authorList>
    </citation>
    <scope>NUCLEOTIDE SEQUENCE [LARGE SCALE GENOMIC DNA]</scope>
</reference>
<dbReference type="Proteomes" id="UP000236173">
    <property type="component" value="Unassembled WGS sequence"/>
</dbReference>
<evidence type="ECO:0000313" key="2">
    <source>
        <dbReference type="EMBL" id="GBC98830.1"/>
    </source>
</evidence>
<sequence>MSSATDQLDAAILAFIERGERDEAAFNALALQVFAYQVERNTPYRTLCQQRGVTPATVTHWSQIPPVPTHAFKVLPLACEPVEQAQAIFLSSGTTRGATARSRHFVFNLRLYEASVLRWFEPHLLPERRPMPTAILFPPPDELPYSSLGHMLLTIANKWAAGFRAQDNCWFIRGGKLLAEELAARLRQAEAEGTPMMLLGTSFSFVHFLDWCAQTGATFRLPEGSRLMDTGGFKGRSREVARDELLRLYERVLGISPEHCVNEYGMAELSSQFYDGVVGQPYCVPDAIASRNAHLSPRYHLPPPWVRTKVVHPETLQEVAEGERGLLCHYDLANRGSVMAVLTEDVGIKVGDGFVLLGRAHGSELRGCSVLVDELLSGGMSINR</sequence>
<dbReference type="GO" id="GO:0008218">
    <property type="term" value="P:bioluminescence"/>
    <property type="evidence" value="ECO:0007669"/>
    <property type="project" value="InterPro"/>
</dbReference>
<feature type="domain" description="Acyl-protein synthetase LuxE" evidence="1">
    <location>
        <begin position="20"/>
        <end position="374"/>
    </location>
</feature>
<dbReference type="Gene3D" id="3.40.50.12780">
    <property type="entry name" value="N-terminal domain of ligase-like"/>
    <property type="match status" value="1"/>
</dbReference>
<dbReference type="EMBL" id="BEHT01000016">
    <property type="protein sequence ID" value="GBC98830.1"/>
    <property type="molecule type" value="Genomic_DNA"/>
</dbReference>
<proteinExistence type="predicted"/>
<evidence type="ECO:0000313" key="3">
    <source>
        <dbReference type="Proteomes" id="UP000236173"/>
    </source>
</evidence>
<dbReference type="Pfam" id="PF04443">
    <property type="entry name" value="LuxE"/>
    <property type="match status" value="1"/>
</dbReference>
<accession>A0A2H5XCA5</accession>